<dbReference type="PANTHER" id="PTHR46429:SF1">
    <property type="entry name" value="23S RRNA (GUANOSINE-2'-O-)-METHYLTRANSFERASE RLMB"/>
    <property type="match status" value="1"/>
</dbReference>
<name>U4TN15_9LACO</name>
<accession>U4TN15</accession>
<dbReference type="SMART" id="SM00967">
    <property type="entry name" value="SpoU_sub_bind"/>
    <property type="match status" value="1"/>
</dbReference>
<reference evidence="6" key="1">
    <citation type="journal article" date="2013" name="Genome Announc.">
        <title>Whole-Genome Sequencing of Lactobacillus shenzhenensis Strain LY-73T.</title>
        <authorList>
            <person name="Lin Z."/>
            <person name="Liu Z."/>
            <person name="Yang R."/>
            <person name="Zou Y."/>
            <person name="Wan D."/>
            <person name="Chen J."/>
            <person name="Guo M."/>
            <person name="Zhao J."/>
            <person name="Fang C."/>
            <person name="Yang R."/>
            <person name="Liu F."/>
        </authorList>
    </citation>
    <scope>NUCLEOTIDE SEQUENCE [LARGE SCALE GENOMIC DNA]</scope>
    <source>
        <strain evidence="6">LY-73</strain>
    </source>
</reference>
<dbReference type="FunFam" id="3.40.1280.10:FF:000008">
    <property type="entry name" value="Group 3 RNA methyltransferase TrmH"/>
    <property type="match status" value="1"/>
</dbReference>
<gene>
    <name evidence="5" type="primary">yacO</name>
    <name evidence="5" type="ORF">L248_1368</name>
</gene>
<dbReference type="InterPro" id="IPR013123">
    <property type="entry name" value="SpoU_subst-bd"/>
</dbReference>
<keyword evidence="2" id="KW-0489">Methyltransferase</keyword>
<dbReference type="InterPro" id="IPR004441">
    <property type="entry name" value="rRNA_MeTrfase_TrmH"/>
</dbReference>
<dbReference type="GO" id="GO:0005829">
    <property type="term" value="C:cytosol"/>
    <property type="evidence" value="ECO:0007669"/>
    <property type="project" value="TreeGrafter"/>
</dbReference>
<dbReference type="PANTHER" id="PTHR46429">
    <property type="entry name" value="23S RRNA (GUANOSINE-2'-O-)-METHYLTRANSFERASE RLMB"/>
    <property type="match status" value="1"/>
</dbReference>
<dbReference type="RefSeq" id="WP_022528653.1">
    <property type="nucleotide sequence ID" value="NZ_KI271583.1"/>
</dbReference>
<dbReference type="InterPro" id="IPR001537">
    <property type="entry name" value="SpoU_MeTrfase"/>
</dbReference>
<dbReference type="eggNOG" id="COG0566">
    <property type="taxonomic scope" value="Bacteria"/>
</dbReference>
<dbReference type="AlphaFoldDB" id="U4TN15"/>
<dbReference type="Gene3D" id="3.30.1330.30">
    <property type="match status" value="1"/>
</dbReference>
<evidence type="ECO:0000256" key="2">
    <source>
        <dbReference type="ARBA" id="ARBA00022603"/>
    </source>
</evidence>
<evidence type="ECO:0000256" key="3">
    <source>
        <dbReference type="ARBA" id="ARBA00022679"/>
    </source>
</evidence>
<dbReference type="STRING" id="1231336.L248_1368"/>
<dbReference type="OrthoDB" id="9794400at2"/>
<dbReference type="SUPFAM" id="SSF55315">
    <property type="entry name" value="L30e-like"/>
    <property type="match status" value="1"/>
</dbReference>
<dbReference type="GO" id="GO:0032259">
    <property type="term" value="P:methylation"/>
    <property type="evidence" value="ECO:0007669"/>
    <property type="project" value="UniProtKB-KW"/>
</dbReference>
<dbReference type="GO" id="GO:0008173">
    <property type="term" value="F:RNA methyltransferase activity"/>
    <property type="evidence" value="ECO:0007669"/>
    <property type="project" value="InterPro"/>
</dbReference>
<keyword evidence="6" id="KW-1185">Reference proteome</keyword>
<dbReference type="InterPro" id="IPR029064">
    <property type="entry name" value="Ribosomal_eL30-like_sf"/>
</dbReference>
<dbReference type="InterPro" id="IPR029028">
    <property type="entry name" value="Alpha/beta_knot_MTases"/>
</dbReference>
<keyword evidence="3" id="KW-0808">Transferase</keyword>
<protein>
    <submittedName>
        <fullName evidence="5">YacO</fullName>
    </submittedName>
</protein>
<dbReference type="GO" id="GO:0006396">
    <property type="term" value="P:RNA processing"/>
    <property type="evidence" value="ECO:0007669"/>
    <property type="project" value="InterPro"/>
</dbReference>
<evidence type="ECO:0000313" key="5">
    <source>
        <dbReference type="EMBL" id="ERL66276.1"/>
    </source>
</evidence>
<dbReference type="InterPro" id="IPR029026">
    <property type="entry name" value="tRNA_m1G_MTases_N"/>
</dbReference>
<dbReference type="Pfam" id="PF00588">
    <property type="entry name" value="SpoU_methylase"/>
    <property type="match status" value="1"/>
</dbReference>
<dbReference type="HOGENOM" id="CLU_021322_0_1_9"/>
<dbReference type="GO" id="GO:0003723">
    <property type="term" value="F:RNA binding"/>
    <property type="evidence" value="ECO:0007669"/>
    <property type="project" value="InterPro"/>
</dbReference>
<dbReference type="SUPFAM" id="SSF75217">
    <property type="entry name" value="alpha/beta knot"/>
    <property type="match status" value="1"/>
</dbReference>
<sequence length="257" mass="27022">MTERESHQAVDENLVFGRHPAIAALQQADAQTVNKVFLQDTVQKEFAGDVLALASKHKIIVSRVPKAKLDTLVAGANHQGVVVALAAFPYASLDDIFAKAEAAGEAPFIVVLDNVEDPHNLGSIIRTADAVGVHGVVIGKHRAATLTGTVAKASAGALSRVPVARVTNLARTIEQIKKRGVWVFGTAMDGEDFTQWNSKGPVAIVIGNEGKGISPGIAKLLDGTVTIPMAGQIQSLNASVAAAIVMYKVFLGRRGEH</sequence>
<proteinExistence type="inferred from homology"/>
<dbReference type="EMBL" id="KI271583">
    <property type="protein sequence ID" value="ERL66276.1"/>
    <property type="molecule type" value="Genomic_DNA"/>
</dbReference>
<dbReference type="Proteomes" id="UP000030647">
    <property type="component" value="Unassembled WGS sequence"/>
</dbReference>
<organism evidence="5 6">
    <name type="scientific">Schleiferilactobacillus shenzhenensis LY-73</name>
    <dbReference type="NCBI Taxonomy" id="1231336"/>
    <lineage>
        <taxon>Bacteria</taxon>
        <taxon>Bacillati</taxon>
        <taxon>Bacillota</taxon>
        <taxon>Bacilli</taxon>
        <taxon>Lactobacillales</taxon>
        <taxon>Lactobacillaceae</taxon>
        <taxon>Schleiferilactobacillus</taxon>
    </lineage>
</organism>
<dbReference type="CDD" id="cd18103">
    <property type="entry name" value="SpoU-like_RlmB"/>
    <property type="match status" value="1"/>
</dbReference>
<evidence type="ECO:0000256" key="1">
    <source>
        <dbReference type="ARBA" id="ARBA00007228"/>
    </source>
</evidence>
<evidence type="ECO:0000259" key="4">
    <source>
        <dbReference type="SMART" id="SM00967"/>
    </source>
</evidence>
<comment type="similarity">
    <text evidence="1">Belongs to the class IV-like SAM-binding methyltransferase superfamily. RNA methyltransferase TrmH family.</text>
</comment>
<dbReference type="Gene3D" id="3.40.1280.10">
    <property type="match status" value="1"/>
</dbReference>
<feature type="domain" description="RNA 2-O ribose methyltransferase substrate binding" evidence="4">
    <location>
        <begin position="14"/>
        <end position="91"/>
    </location>
</feature>
<evidence type="ECO:0000313" key="6">
    <source>
        <dbReference type="Proteomes" id="UP000030647"/>
    </source>
</evidence>
<dbReference type="Pfam" id="PF08032">
    <property type="entry name" value="SpoU_sub_bind"/>
    <property type="match status" value="1"/>
</dbReference>
<dbReference type="NCBIfam" id="TIGR00186">
    <property type="entry name" value="rRNA_methyl_3"/>
    <property type="match status" value="1"/>
</dbReference>